<accession>A0AAP0P1N6</accession>
<organism evidence="3 4">
    <name type="scientific">Stephania cephalantha</name>
    <dbReference type="NCBI Taxonomy" id="152367"/>
    <lineage>
        <taxon>Eukaryota</taxon>
        <taxon>Viridiplantae</taxon>
        <taxon>Streptophyta</taxon>
        <taxon>Embryophyta</taxon>
        <taxon>Tracheophyta</taxon>
        <taxon>Spermatophyta</taxon>
        <taxon>Magnoliopsida</taxon>
        <taxon>Ranunculales</taxon>
        <taxon>Menispermaceae</taxon>
        <taxon>Menispermoideae</taxon>
        <taxon>Cissampelideae</taxon>
        <taxon>Stephania</taxon>
    </lineage>
</organism>
<sequence length="280" mass="31807">MLKAWNFKTETTFTDVAENVFQVFFNTPNAKDHVTKGGPWLFDDHLFLFKPWTPEIRLSELHFPICNIWVQVYGLPLHCRTWDTVKKIWSNLGPILEAKDMVRTDRVLSCKFKRVRVAFNTDKPAWSEGEALEYGDHLLADPSRKRDQNHLNHSQGESTHLKADNPAKEAGFSEFSATLNDEMMDENCDGIIALPHTAHLMKGEGMMEPTRAGSSKEGGKTWKKLVGLEDSVDATKASFNNMGPPITVRHKSTAQARRARCTFLSPKSLNFDLDVFIQEK</sequence>
<feature type="region of interest" description="Disordered" evidence="1">
    <location>
        <begin position="143"/>
        <end position="167"/>
    </location>
</feature>
<evidence type="ECO:0000313" key="3">
    <source>
        <dbReference type="EMBL" id="KAK9125560.1"/>
    </source>
</evidence>
<name>A0AAP0P1N6_9MAGN</name>
<dbReference type="AlphaFoldDB" id="A0AAP0P1N6"/>
<dbReference type="PANTHER" id="PTHR31286">
    <property type="entry name" value="GLYCINE-RICH CELL WALL STRUCTURAL PROTEIN 1.8-LIKE"/>
    <property type="match status" value="1"/>
</dbReference>
<dbReference type="PANTHER" id="PTHR31286:SF167">
    <property type="entry name" value="OS09G0268800 PROTEIN"/>
    <property type="match status" value="1"/>
</dbReference>
<dbReference type="InterPro" id="IPR025558">
    <property type="entry name" value="DUF4283"/>
</dbReference>
<keyword evidence="4" id="KW-1185">Reference proteome</keyword>
<dbReference type="Proteomes" id="UP001419268">
    <property type="component" value="Unassembled WGS sequence"/>
</dbReference>
<dbReference type="InterPro" id="IPR040256">
    <property type="entry name" value="At4g02000-like"/>
</dbReference>
<comment type="caution">
    <text evidence="3">The sequence shown here is derived from an EMBL/GenBank/DDBJ whole genome shotgun (WGS) entry which is preliminary data.</text>
</comment>
<dbReference type="EMBL" id="JBBNAG010000006">
    <property type="protein sequence ID" value="KAK9125560.1"/>
    <property type="molecule type" value="Genomic_DNA"/>
</dbReference>
<dbReference type="Pfam" id="PF14111">
    <property type="entry name" value="DUF4283"/>
    <property type="match status" value="1"/>
</dbReference>
<protein>
    <recommendedName>
        <fullName evidence="2">DUF4283 domain-containing protein</fullName>
    </recommendedName>
</protein>
<evidence type="ECO:0000259" key="2">
    <source>
        <dbReference type="Pfam" id="PF14111"/>
    </source>
</evidence>
<evidence type="ECO:0000313" key="4">
    <source>
        <dbReference type="Proteomes" id="UP001419268"/>
    </source>
</evidence>
<proteinExistence type="predicted"/>
<reference evidence="3 4" key="1">
    <citation type="submission" date="2024-01" db="EMBL/GenBank/DDBJ databases">
        <title>Genome assemblies of Stephania.</title>
        <authorList>
            <person name="Yang L."/>
        </authorList>
    </citation>
    <scope>NUCLEOTIDE SEQUENCE [LARGE SCALE GENOMIC DNA]</scope>
    <source>
        <strain evidence="3">JXDWG</strain>
        <tissue evidence="3">Leaf</tissue>
    </source>
</reference>
<evidence type="ECO:0000256" key="1">
    <source>
        <dbReference type="SAM" id="MobiDB-lite"/>
    </source>
</evidence>
<gene>
    <name evidence="3" type="ORF">Scep_014406</name>
</gene>
<feature type="domain" description="DUF4283" evidence="2">
    <location>
        <begin position="2"/>
        <end position="59"/>
    </location>
</feature>